<evidence type="ECO:0000256" key="4">
    <source>
        <dbReference type="ARBA" id="ARBA00022670"/>
    </source>
</evidence>
<comment type="caution">
    <text evidence="15">The sequence shown here is derived from an EMBL/GenBank/DDBJ whole genome shotgun (WGS) entry which is preliminary data.</text>
</comment>
<dbReference type="PROSITE" id="PS51892">
    <property type="entry name" value="SUBTILASE"/>
    <property type="match status" value="1"/>
</dbReference>
<organism evidence="15 16">
    <name type="scientific">Turnera subulata</name>
    <dbReference type="NCBI Taxonomy" id="218843"/>
    <lineage>
        <taxon>Eukaryota</taxon>
        <taxon>Viridiplantae</taxon>
        <taxon>Streptophyta</taxon>
        <taxon>Embryophyta</taxon>
        <taxon>Tracheophyta</taxon>
        <taxon>Spermatophyta</taxon>
        <taxon>Magnoliopsida</taxon>
        <taxon>eudicotyledons</taxon>
        <taxon>Gunneridae</taxon>
        <taxon>Pentapetalae</taxon>
        <taxon>rosids</taxon>
        <taxon>fabids</taxon>
        <taxon>Malpighiales</taxon>
        <taxon>Passifloraceae</taxon>
        <taxon>Turnera</taxon>
    </lineage>
</organism>
<dbReference type="Proteomes" id="UP001141552">
    <property type="component" value="Unassembled WGS sequence"/>
</dbReference>
<feature type="active site" description="Charge relay system" evidence="8 9">
    <location>
        <position position="137"/>
    </location>
</feature>
<dbReference type="InterPro" id="IPR023828">
    <property type="entry name" value="Peptidase_S8_Ser-AS"/>
</dbReference>
<dbReference type="InterPro" id="IPR036852">
    <property type="entry name" value="Peptidase_S8/S53_dom_sf"/>
</dbReference>
<dbReference type="GO" id="GO:0004252">
    <property type="term" value="F:serine-type endopeptidase activity"/>
    <property type="evidence" value="ECO:0007669"/>
    <property type="project" value="UniProtKB-UniRule"/>
</dbReference>
<dbReference type="InterPro" id="IPR045051">
    <property type="entry name" value="SBT"/>
</dbReference>
<dbReference type="GO" id="GO:0005576">
    <property type="term" value="C:extracellular region"/>
    <property type="evidence" value="ECO:0007669"/>
    <property type="project" value="UniProtKB-SubCell"/>
</dbReference>
<dbReference type="Gene3D" id="3.40.50.200">
    <property type="entry name" value="Peptidase S8/S53 domain"/>
    <property type="match status" value="1"/>
</dbReference>
<keyword evidence="3" id="KW-0964">Secreted</keyword>
<name>A0A9Q0FV73_9ROSI</name>
<keyword evidence="4 9" id="KW-0645">Protease</keyword>
<feature type="domain" description="Peptidase S8/S53" evidence="12">
    <location>
        <begin position="130"/>
        <end position="582"/>
    </location>
</feature>
<evidence type="ECO:0000256" key="8">
    <source>
        <dbReference type="PIRSR" id="PIRSR615500-1"/>
    </source>
</evidence>
<evidence type="ECO:0000256" key="2">
    <source>
        <dbReference type="ARBA" id="ARBA00011073"/>
    </source>
</evidence>
<dbReference type="InterPro" id="IPR015500">
    <property type="entry name" value="Peptidase_S8_subtilisin-rel"/>
</dbReference>
<dbReference type="CDD" id="cd04852">
    <property type="entry name" value="Peptidases_S8_3"/>
    <property type="match status" value="1"/>
</dbReference>
<dbReference type="InterPro" id="IPR041469">
    <property type="entry name" value="Subtilisin-like_FN3"/>
</dbReference>
<dbReference type="CDD" id="cd02120">
    <property type="entry name" value="PA_subtilisin_like"/>
    <property type="match status" value="1"/>
</dbReference>
<keyword evidence="11" id="KW-0812">Transmembrane</keyword>
<evidence type="ECO:0000256" key="9">
    <source>
        <dbReference type="PROSITE-ProRule" id="PRU01240"/>
    </source>
</evidence>
<reference evidence="15" key="2">
    <citation type="journal article" date="2023" name="Plants (Basel)">
        <title>Annotation of the Turnera subulata (Passifloraceae) Draft Genome Reveals the S-Locus Evolved after the Divergence of Turneroideae from Passifloroideae in a Stepwise Manner.</title>
        <authorList>
            <person name="Henning P.M."/>
            <person name="Roalson E.H."/>
            <person name="Mir W."/>
            <person name="McCubbin A.G."/>
            <person name="Shore J.S."/>
        </authorList>
    </citation>
    <scope>NUCLEOTIDE SEQUENCE</scope>
    <source>
        <strain evidence="15">F60SS</strain>
    </source>
</reference>
<feature type="active site" description="Charge relay system" evidence="8 9">
    <location>
        <position position="202"/>
    </location>
</feature>
<keyword evidence="6 9" id="KW-0378">Hydrolase</keyword>
<dbReference type="Pfam" id="PF00082">
    <property type="entry name" value="Peptidase_S8"/>
    <property type="match status" value="1"/>
</dbReference>
<comment type="similarity">
    <text evidence="2 9">Belongs to the peptidase S8 family.</text>
</comment>
<dbReference type="InterPro" id="IPR010259">
    <property type="entry name" value="S8pro/Inhibitor_I9"/>
</dbReference>
<evidence type="ECO:0000259" key="12">
    <source>
        <dbReference type="Pfam" id="PF00082"/>
    </source>
</evidence>
<feature type="domain" description="Inhibitor I9" evidence="13">
    <location>
        <begin position="29"/>
        <end position="107"/>
    </location>
</feature>
<gene>
    <name evidence="15" type="ORF">Tsubulata_025287</name>
</gene>
<dbReference type="GO" id="GO:0006508">
    <property type="term" value="P:proteolysis"/>
    <property type="evidence" value="ECO:0007669"/>
    <property type="project" value="UniProtKB-KW"/>
</dbReference>
<evidence type="ECO:0000259" key="13">
    <source>
        <dbReference type="Pfam" id="PF05922"/>
    </source>
</evidence>
<dbReference type="Pfam" id="PF17766">
    <property type="entry name" value="fn3_6"/>
    <property type="match status" value="1"/>
</dbReference>
<feature type="compositionally biased region" description="Basic and acidic residues" evidence="10">
    <location>
        <begin position="191"/>
        <end position="203"/>
    </location>
</feature>
<dbReference type="AlphaFoldDB" id="A0A9Q0FV73"/>
<keyword evidence="7 9" id="KW-0720">Serine protease</keyword>
<feature type="transmembrane region" description="Helical" evidence="11">
    <location>
        <begin position="6"/>
        <end position="24"/>
    </location>
</feature>
<dbReference type="InterPro" id="IPR000209">
    <property type="entry name" value="Peptidase_S8/S53_dom"/>
</dbReference>
<accession>A0A9Q0FV73</accession>
<dbReference type="Gene3D" id="3.50.30.30">
    <property type="match status" value="1"/>
</dbReference>
<protein>
    <submittedName>
        <fullName evidence="15">Uncharacterized protein</fullName>
    </submittedName>
</protein>
<evidence type="ECO:0000256" key="10">
    <source>
        <dbReference type="SAM" id="MobiDB-lite"/>
    </source>
</evidence>
<feature type="active site" description="Charge relay system" evidence="8 9">
    <location>
        <position position="531"/>
    </location>
</feature>
<dbReference type="Gene3D" id="2.60.40.2310">
    <property type="match status" value="1"/>
</dbReference>
<dbReference type="FunFam" id="3.40.50.200:FF:000006">
    <property type="entry name" value="Subtilisin-like protease SBT1.5"/>
    <property type="match status" value="1"/>
</dbReference>
<dbReference type="EMBL" id="JAKUCV010003982">
    <property type="protein sequence ID" value="KAJ4836976.1"/>
    <property type="molecule type" value="Genomic_DNA"/>
</dbReference>
<reference evidence="15" key="1">
    <citation type="submission" date="2022-02" db="EMBL/GenBank/DDBJ databases">
        <authorList>
            <person name="Henning P.M."/>
            <person name="McCubbin A.G."/>
            <person name="Shore J.S."/>
        </authorList>
    </citation>
    <scope>NUCLEOTIDE SEQUENCE</scope>
    <source>
        <strain evidence="15">F60SS</strain>
        <tissue evidence="15">Leaves</tissue>
    </source>
</reference>
<comment type="subcellular location">
    <subcellularLocation>
        <location evidence="1">Secreted</location>
    </subcellularLocation>
</comment>
<dbReference type="FunFam" id="2.60.40.2310:FF:000001">
    <property type="entry name" value="Subtilisin-like protease SBT1.5"/>
    <property type="match status" value="1"/>
</dbReference>
<dbReference type="PANTHER" id="PTHR10795">
    <property type="entry name" value="PROPROTEIN CONVERTASE SUBTILISIN/KEXIN"/>
    <property type="match status" value="1"/>
</dbReference>
<keyword evidence="5" id="KW-0732">Signal</keyword>
<dbReference type="GO" id="GO:0009609">
    <property type="term" value="P:response to symbiotic bacterium"/>
    <property type="evidence" value="ECO:0007669"/>
    <property type="project" value="UniProtKB-ARBA"/>
</dbReference>
<evidence type="ECO:0000256" key="6">
    <source>
        <dbReference type="ARBA" id="ARBA00022801"/>
    </source>
</evidence>
<dbReference type="PRINTS" id="PR00723">
    <property type="entry name" value="SUBTILISIN"/>
</dbReference>
<proteinExistence type="inferred from homology"/>
<dbReference type="Pfam" id="PF05922">
    <property type="entry name" value="Inhibitor_I9"/>
    <property type="match status" value="1"/>
</dbReference>
<dbReference type="FunFam" id="3.30.70.80:FF:000002">
    <property type="entry name" value="Subtilisin-like protease SBT5.3"/>
    <property type="match status" value="1"/>
</dbReference>
<keyword evidence="16" id="KW-1185">Reference proteome</keyword>
<keyword evidence="11" id="KW-0472">Membrane</keyword>
<feature type="region of interest" description="Disordered" evidence="10">
    <location>
        <begin position="191"/>
        <end position="210"/>
    </location>
</feature>
<evidence type="ECO:0000256" key="7">
    <source>
        <dbReference type="ARBA" id="ARBA00022825"/>
    </source>
</evidence>
<keyword evidence="11" id="KW-1133">Transmembrane helix</keyword>
<dbReference type="Gene3D" id="3.30.70.80">
    <property type="entry name" value="Peptidase S8 propeptide/proteinase inhibitor I9"/>
    <property type="match status" value="1"/>
</dbReference>
<evidence type="ECO:0000256" key="1">
    <source>
        <dbReference type="ARBA" id="ARBA00004613"/>
    </source>
</evidence>
<evidence type="ECO:0000313" key="15">
    <source>
        <dbReference type="EMBL" id="KAJ4836976.1"/>
    </source>
</evidence>
<sequence length="778" mass="83315">MANTGLFSILYAVLVAAFVIRCYGSDRKVHIVYMGDRPKGGFSAASMHHSMLESVLGSATLAKDSIVYSYGRTFNGFAAKLSDEEVETFSEMDGVISVFPNRILQLHTTRSWDFMGFSSKSKLGASQEGDVIVGLLDTGIWPESESFNDEGMSPPPAKWKGKCVGANFTCNNKIIGARYYATDGDDYFDDSDIRSPRDSEGHGTHTSSTAAGREVAGVSYLGLAEGIARGAVPNARIAMYKVCWSYGCTDADILAAFDDAIADGVDILSVSLGSYLRSPFFEDTIAIGSFHAMKHGILTSNSAGNSGPHPYSVCNVAPWTLTVAASTIDRKFVAQIVLGNGQVLTGLSINNFELNGTSYPLIYGGDAANYSSGSDPELAARCYGGNLNSYKVSGKIVFCKYMDDGFGVRTAGGLGMIMVDAYSSFTDVAFSFSLPATAISVGDGQKVLDYIRSTNNPFGTIMVSDPWKDTMAPSVVSFSSRGPNLINPDILKPDLTAPGVDILAAWSPVAPPSIDYEDPRKVNFNIISGTSMSAPHASGAAAYVKAAHPSWSPAAVKSALMTTSTPIDPRKHNDLEFAYGSGHLNPAQAIDPGLVYDASEMDYINFLCKQGYNTTTVRMITGSNHSVCHSTKPGRAWDLNYPSFAVAVEDGKPITAVFARTVTNLGSPNSTYTVKVYKPAGSVSVTVKPSVLAFSSTDEKKTFTVKVSGPAIAQQPITSGAIIWSDGDHVVRSPLVVYNILPGQTYFKDYSMQRRVSQVEDPAIYRRNSVFGRSRIPI</sequence>
<evidence type="ECO:0000256" key="5">
    <source>
        <dbReference type="ARBA" id="ARBA00022729"/>
    </source>
</evidence>
<evidence type="ECO:0000256" key="11">
    <source>
        <dbReference type="SAM" id="Phobius"/>
    </source>
</evidence>
<evidence type="ECO:0000256" key="3">
    <source>
        <dbReference type="ARBA" id="ARBA00022525"/>
    </source>
</evidence>
<evidence type="ECO:0000259" key="14">
    <source>
        <dbReference type="Pfam" id="PF17766"/>
    </source>
</evidence>
<feature type="domain" description="Subtilisin-like protease fibronectin type-III" evidence="14">
    <location>
        <begin position="638"/>
        <end position="737"/>
    </location>
</feature>
<dbReference type="PROSITE" id="PS00138">
    <property type="entry name" value="SUBTILASE_SER"/>
    <property type="match status" value="1"/>
</dbReference>
<dbReference type="OrthoDB" id="206201at2759"/>
<dbReference type="SUPFAM" id="SSF52743">
    <property type="entry name" value="Subtilisin-like"/>
    <property type="match status" value="1"/>
</dbReference>
<dbReference type="InterPro" id="IPR034197">
    <property type="entry name" value="Peptidases_S8_3"/>
</dbReference>
<dbReference type="InterPro" id="IPR037045">
    <property type="entry name" value="S8pro/Inhibitor_I9_sf"/>
</dbReference>
<evidence type="ECO:0000313" key="16">
    <source>
        <dbReference type="Proteomes" id="UP001141552"/>
    </source>
</evidence>